<protein>
    <submittedName>
        <fullName evidence="1">Uncharacterized protein</fullName>
    </submittedName>
</protein>
<proteinExistence type="predicted"/>
<dbReference type="AlphaFoldDB" id="A0A1I2NDQ4"/>
<name>A0A1I2NDQ4_9EURY</name>
<dbReference type="EMBL" id="FOOQ01000001">
    <property type="protein sequence ID" value="SFG00989.1"/>
    <property type="molecule type" value="Genomic_DNA"/>
</dbReference>
<evidence type="ECO:0000313" key="1">
    <source>
        <dbReference type="EMBL" id="SFG00989.1"/>
    </source>
</evidence>
<sequence>MMFETEYFSVRAVRVRVREREGLRYSAAKYNPIGDVQGRTQVTLEFPRGDGRVLFEHEGEREYFEEIGVYYLTDHEFSTDDENNGLVTMTLIIDSIDPDEVENKLVQYKVALEGHYKTESEDE</sequence>
<organism evidence="1 2">
    <name type="scientific">Halopelagius inordinatus</name>
    <dbReference type="NCBI Taxonomy" id="553467"/>
    <lineage>
        <taxon>Archaea</taxon>
        <taxon>Methanobacteriati</taxon>
        <taxon>Methanobacteriota</taxon>
        <taxon>Stenosarchaea group</taxon>
        <taxon>Halobacteria</taxon>
        <taxon>Halobacteriales</taxon>
        <taxon>Haloferacaceae</taxon>
    </lineage>
</organism>
<keyword evidence="2" id="KW-1185">Reference proteome</keyword>
<accession>A0A1I2NDQ4</accession>
<reference evidence="2" key="1">
    <citation type="submission" date="2016-10" db="EMBL/GenBank/DDBJ databases">
        <authorList>
            <person name="Varghese N."/>
            <person name="Submissions S."/>
        </authorList>
    </citation>
    <scope>NUCLEOTIDE SEQUENCE [LARGE SCALE GENOMIC DNA]</scope>
    <source>
        <strain evidence="2">CGMCC 1.7739</strain>
    </source>
</reference>
<gene>
    <name evidence="1" type="ORF">SAMN04488063_1119</name>
</gene>
<evidence type="ECO:0000313" key="2">
    <source>
        <dbReference type="Proteomes" id="UP000198876"/>
    </source>
</evidence>
<dbReference type="Proteomes" id="UP000198876">
    <property type="component" value="Unassembled WGS sequence"/>
</dbReference>